<keyword evidence="3" id="KW-0333">Golgi apparatus</keyword>
<feature type="disulfide bond" evidence="5">
    <location>
        <begin position="152"/>
        <end position="161"/>
    </location>
</feature>
<evidence type="ECO:0000313" key="9">
    <source>
        <dbReference type="Proteomes" id="UP001054857"/>
    </source>
</evidence>
<dbReference type="PROSITE" id="PS01186">
    <property type="entry name" value="EGF_2"/>
    <property type="match status" value="1"/>
</dbReference>
<protein>
    <recommendedName>
        <fullName evidence="7">EGF-like domain-containing protein</fullName>
    </recommendedName>
</protein>
<dbReference type="GO" id="GO:0000139">
    <property type="term" value="C:Golgi membrane"/>
    <property type="evidence" value="ECO:0007669"/>
    <property type="project" value="UniProtKB-SubCell"/>
</dbReference>
<dbReference type="InterPro" id="IPR000742">
    <property type="entry name" value="EGF"/>
</dbReference>
<comment type="similarity">
    <text evidence="2">Belongs to the glycosyltransferase 47 family.</text>
</comment>
<dbReference type="InterPro" id="IPR004263">
    <property type="entry name" value="Exostosin"/>
</dbReference>
<dbReference type="Gene3D" id="2.10.25.10">
    <property type="entry name" value="Laminin"/>
    <property type="match status" value="1"/>
</dbReference>
<comment type="subcellular location">
    <subcellularLocation>
        <location evidence="1">Golgi apparatus membrane</location>
        <topology evidence="1">Single-pass type II membrane protein</topology>
    </subcellularLocation>
</comment>
<dbReference type="Pfam" id="PF07974">
    <property type="entry name" value="EGF_2"/>
    <property type="match status" value="1"/>
</dbReference>
<keyword evidence="5" id="KW-0245">EGF-like domain</keyword>
<dbReference type="InterPro" id="IPR040911">
    <property type="entry name" value="Exostosin_GT47"/>
</dbReference>
<feature type="chain" id="PRO_5042104960" description="EGF-like domain-containing protein" evidence="6">
    <location>
        <begin position="34"/>
        <end position="750"/>
    </location>
</feature>
<dbReference type="PANTHER" id="PTHR11062:SF376">
    <property type="entry name" value="EXOSTOSIN FAMILY PROTEIN"/>
    <property type="match status" value="1"/>
</dbReference>
<accession>A0AAD3DSB0</accession>
<feature type="signal peptide" evidence="6">
    <location>
        <begin position="1"/>
        <end position="33"/>
    </location>
</feature>
<dbReference type="PROSITE" id="PS00022">
    <property type="entry name" value="EGF_1"/>
    <property type="match status" value="2"/>
</dbReference>
<evidence type="ECO:0000256" key="3">
    <source>
        <dbReference type="ARBA" id="ARBA00023034"/>
    </source>
</evidence>
<name>A0AAD3DSB0_9CHLO</name>
<dbReference type="Pfam" id="PF03016">
    <property type="entry name" value="Exostosin_GT47"/>
    <property type="match status" value="1"/>
</dbReference>
<evidence type="ECO:0000259" key="7">
    <source>
        <dbReference type="PROSITE" id="PS50026"/>
    </source>
</evidence>
<evidence type="ECO:0000256" key="6">
    <source>
        <dbReference type="SAM" id="SignalP"/>
    </source>
</evidence>
<evidence type="ECO:0000256" key="5">
    <source>
        <dbReference type="PROSITE-ProRule" id="PRU00076"/>
    </source>
</evidence>
<evidence type="ECO:0000256" key="4">
    <source>
        <dbReference type="ARBA" id="ARBA00023157"/>
    </source>
</evidence>
<dbReference type="PROSITE" id="PS50026">
    <property type="entry name" value="EGF_3"/>
    <property type="match status" value="1"/>
</dbReference>
<proteinExistence type="inferred from homology"/>
<dbReference type="EMBL" id="BMAR01000010">
    <property type="protein sequence ID" value="GFR45773.1"/>
    <property type="molecule type" value="Genomic_DNA"/>
</dbReference>
<reference evidence="8 9" key="1">
    <citation type="journal article" date="2021" name="Sci. Rep.">
        <title>Genome sequencing of the multicellular alga Astrephomene provides insights into convergent evolution of germ-soma differentiation.</title>
        <authorList>
            <person name="Yamashita S."/>
            <person name="Yamamoto K."/>
            <person name="Matsuzaki R."/>
            <person name="Suzuki S."/>
            <person name="Yamaguchi H."/>
            <person name="Hirooka S."/>
            <person name="Minakuchi Y."/>
            <person name="Miyagishima S."/>
            <person name="Kawachi M."/>
            <person name="Toyoda A."/>
            <person name="Nozaki H."/>
        </authorList>
    </citation>
    <scope>NUCLEOTIDE SEQUENCE [LARGE SCALE GENOMIC DNA]</scope>
    <source>
        <strain evidence="8 9">NIES-4017</strain>
    </source>
</reference>
<feature type="domain" description="EGF-like" evidence="7">
    <location>
        <begin position="129"/>
        <end position="162"/>
    </location>
</feature>
<keyword evidence="6" id="KW-0732">Signal</keyword>
<comment type="caution">
    <text evidence="8">The sequence shown here is derived from an EMBL/GenBank/DDBJ whole genome shotgun (WGS) entry which is preliminary data.</text>
</comment>
<evidence type="ECO:0000256" key="1">
    <source>
        <dbReference type="ARBA" id="ARBA00004323"/>
    </source>
</evidence>
<dbReference type="PANTHER" id="PTHR11062">
    <property type="entry name" value="EXOSTOSIN HEPARAN SULFATE GLYCOSYLTRANSFERASE -RELATED"/>
    <property type="match status" value="1"/>
</dbReference>
<evidence type="ECO:0000313" key="8">
    <source>
        <dbReference type="EMBL" id="GFR45773.1"/>
    </source>
</evidence>
<sequence length="750" mass="83632">MTACRFTGCPWKATRRWLLLTTVLLTLARESLQDEYGDLWGISSGLSRRHGRRLLTRTLNLDEIFTYWQKTYAHWSHEVYDSHLSEYKRQLTLAGREWGLPKDDQELLEVYYFLRSRTQVPAAPGWTPERDRCAPGCHLYGTCHQELGRCDCPRGRTGPDCATPLATSCREYCQHDAECHRVIREWCINECNGRGSCVGGVCHCYPGYFGSDCALSIDYDGSQGGRGPNATVLLAGLNYSANPRGPQIFIYEFPPHFHLWGMLWVDRPLNIILWERITSLGLRELDPAAADYFFIPGCGRGCNKWEDKFQFIMTHYPQNWQRKWGRDHLVTHPGDWGRCEVAWGAGAVKYIANVSMLTHWGVTVDRSKDVEHDLFNACHKANQDILVPPMCGDLYTQFEYNVWHPSRANNPANKSILASVAGSLCGWNSAEEPPCKNRFYSFGVRAALWQLRDRPGFHIAKRVPVLGASMAESEFCFAPTGAGYGKRNVVSTTLGCIPVIISDHVAQPYEPFMNWNEFGVWIPENHINETEIILRGFTAQQKAEKMEKLHCAARHLAFTSVYGGLFAGDTGEYDAIATLVNILRARLRHPELPDHQLIEADPEFADFMACKPRGASGDVTAAAGGRAPPPPAPPLPNAALTNVHKATSDDADFPQRTVTTAAWIRAANGEAAGSDAGDQPGSVSKPKQLCMFNQKWVVYDDPEAPEPPLEQAMKRGQCMPKNANRPGLFFPGASVTCPPAGPITKCAQLV</sequence>
<keyword evidence="4 5" id="KW-1015">Disulfide bond</keyword>
<evidence type="ECO:0000256" key="2">
    <source>
        <dbReference type="ARBA" id="ARBA00010271"/>
    </source>
</evidence>
<gene>
    <name evidence="8" type="ORF">Agub_g7227</name>
</gene>
<feature type="disulfide bond" evidence="5">
    <location>
        <begin position="133"/>
        <end position="143"/>
    </location>
</feature>
<dbReference type="AlphaFoldDB" id="A0AAD3DSB0"/>
<comment type="caution">
    <text evidence="5">Lacks conserved residue(s) required for the propagation of feature annotation.</text>
</comment>
<dbReference type="InterPro" id="IPR013111">
    <property type="entry name" value="EGF_extracell"/>
</dbReference>
<dbReference type="GO" id="GO:0016757">
    <property type="term" value="F:glycosyltransferase activity"/>
    <property type="evidence" value="ECO:0007669"/>
    <property type="project" value="InterPro"/>
</dbReference>
<organism evidence="8 9">
    <name type="scientific">Astrephomene gubernaculifera</name>
    <dbReference type="NCBI Taxonomy" id="47775"/>
    <lineage>
        <taxon>Eukaryota</taxon>
        <taxon>Viridiplantae</taxon>
        <taxon>Chlorophyta</taxon>
        <taxon>core chlorophytes</taxon>
        <taxon>Chlorophyceae</taxon>
        <taxon>CS clade</taxon>
        <taxon>Chlamydomonadales</taxon>
        <taxon>Astrephomenaceae</taxon>
        <taxon>Astrephomene</taxon>
    </lineage>
</organism>
<dbReference type="Proteomes" id="UP001054857">
    <property type="component" value="Unassembled WGS sequence"/>
</dbReference>
<keyword evidence="9" id="KW-1185">Reference proteome</keyword>